<dbReference type="Proteomes" id="UP000035642">
    <property type="component" value="Unassembled WGS sequence"/>
</dbReference>
<keyword evidence="1" id="KW-1185">Reference proteome</keyword>
<dbReference type="WBParaSite" id="ACAC_0000307301-mRNA-1">
    <property type="protein sequence ID" value="ACAC_0000307301-mRNA-1"/>
    <property type="gene ID" value="ACAC_0000307301"/>
</dbReference>
<sequence>MCHSFVEDLKAMPENGSLGVLITCLDRSAYVSYVAVTACSGCGYPILHKPVRIIAVIKSSDSVNPVE</sequence>
<protein>
    <submittedName>
        <fullName evidence="2">Flavin_Reduct domain-containing protein</fullName>
    </submittedName>
</protein>
<proteinExistence type="predicted"/>
<reference evidence="2" key="2">
    <citation type="submission" date="2017-02" db="UniProtKB">
        <authorList>
            <consortium name="WormBaseParasite"/>
        </authorList>
    </citation>
    <scope>IDENTIFICATION</scope>
</reference>
<organism evidence="1 2">
    <name type="scientific">Angiostrongylus cantonensis</name>
    <name type="common">Rat lungworm</name>
    <dbReference type="NCBI Taxonomy" id="6313"/>
    <lineage>
        <taxon>Eukaryota</taxon>
        <taxon>Metazoa</taxon>
        <taxon>Ecdysozoa</taxon>
        <taxon>Nematoda</taxon>
        <taxon>Chromadorea</taxon>
        <taxon>Rhabditida</taxon>
        <taxon>Rhabditina</taxon>
        <taxon>Rhabditomorpha</taxon>
        <taxon>Strongyloidea</taxon>
        <taxon>Metastrongylidae</taxon>
        <taxon>Angiostrongylus</taxon>
    </lineage>
</organism>
<name>A0A0K0CZD1_ANGCA</name>
<evidence type="ECO:0000313" key="1">
    <source>
        <dbReference type="Proteomes" id="UP000035642"/>
    </source>
</evidence>
<accession>A0A0K0CZD1</accession>
<dbReference type="AlphaFoldDB" id="A0A0K0CZD1"/>
<reference evidence="1" key="1">
    <citation type="submission" date="2012-09" db="EMBL/GenBank/DDBJ databases">
        <authorList>
            <person name="Martin A.A."/>
        </authorList>
    </citation>
    <scope>NUCLEOTIDE SEQUENCE</scope>
</reference>
<evidence type="ECO:0000313" key="2">
    <source>
        <dbReference type="WBParaSite" id="ACAC_0000307301-mRNA-1"/>
    </source>
</evidence>